<comment type="subcellular location">
    <subcellularLocation>
        <location evidence="1">Nucleus</location>
    </subcellularLocation>
</comment>
<evidence type="ECO:0000259" key="8">
    <source>
        <dbReference type="PROSITE" id="PS50157"/>
    </source>
</evidence>
<organism evidence="9">
    <name type="scientific">Nymphaea colorata</name>
    <name type="common">pocket water lily</name>
    <dbReference type="NCBI Taxonomy" id="210225"/>
    <lineage>
        <taxon>Eukaryota</taxon>
        <taxon>Viridiplantae</taxon>
        <taxon>Streptophyta</taxon>
        <taxon>Embryophyta</taxon>
        <taxon>Tracheophyta</taxon>
        <taxon>Spermatophyta</taxon>
        <taxon>Magnoliopsida</taxon>
        <taxon>Nymphaeales</taxon>
        <taxon>Nymphaeaceae</taxon>
        <taxon>Nymphaea</taxon>
    </lineage>
</organism>
<dbReference type="InterPro" id="IPR013087">
    <property type="entry name" value="Znf_C2H2_type"/>
</dbReference>
<keyword evidence="3 6" id="KW-0863">Zinc-finger</keyword>
<evidence type="ECO:0000256" key="5">
    <source>
        <dbReference type="ARBA" id="ARBA00023242"/>
    </source>
</evidence>
<dbReference type="PANTHER" id="PTHR47287:SF18">
    <property type="entry name" value="TRANSCRIPTION FACTOR C2H2 FAMILY"/>
    <property type="match status" value="1"/>
</dbReference>
<dbReference type="EMBL" id="LR721786">
    <property type="protein sequence ID" value="VVW66491.1"/>
    <property type="molecule type" value="Genomic_DNA"/>
</dbReference>
<dbReference type="GO" id="GO:0005634">
    <property type="term" value="C:nucleus"/>
    <property type="evidence" value="ECO:0007669"/>
    <property type="project" value="UniProtKB-SubCell"/>
</dbReference>
<dbReference type="OMA" id="QCKFLSS"/>
<dbReference type="SUPFAM" id="SSF57667">
    <property type="entry name" value="beta-beta-alpha zinc fingers"/>
    <property type="match status" value="1"/>
</dbReference>
<dbReference type="PANTHER" id="PTHR47287">
    <property type="entry name" value="C2H2 AND C2HC ZINC FINGERS SUPERFAMILY PROTEIN"/>
    <property type="match status" value="1"/>
</dbReference>
<feature type="region of interest" description="Disordered" evidence="7">
    <location>
        <begin position="1"/>
        <end position="22"/>
    </location>
</feature>
<sequence length="265" mass="28649">MMKNSAGIKREAENSSEEGSVVSSQVASNISIHETFQDISKDATSTSTPPLFSSQIKPELFSLELSLNCHSGMKNAIGSMEKNLDTTIPAGISMSSTSESSSGINLSGPGPISQSAEPRTFSCNYCDRKFFSSQALGGHQNAHKRERTLAKRAHRMGMFSDRYASLASLPLHGSAYRSLGIKAHSLMHNSVFNKAGGAREGARFGHGHMGLPVFMDDGVELIWPGSFRQRVNMGIQTQGLAGNPELNNVQLLKDDFSEPDLTLRL</sequence>
<feature type="compositionally biased region" description="Low complexity" evidence="7">
    <location>
        <begin position="94"/>
        <end position="107"/>
    </location>
</feature>
<proteinExistence type="predicted"/>
<reference evidence="9" key="1">
    <citation type="submission" date="2019-09" db="EMBL/GenBank/DDBJ databases">
        <authorList>
            <person name="Zhang L."/>
        </authorList>
    </citation>
    <scope>NUCLEOTIDE SEQUENCE</scope>
</reference>
<name>A0A5K1FPF9_9MAGN</name>
<feature type="domain" description="C2H2-type" evidence="8">
    <location>
        <begin position="121"/>
        <end position="148"/>
    </location>
</feature>
<dbReference type="Gramene" id="NC8G0217600.1">
    <property type="protein sequence ID" value="NC8G0217600.1:cds"/>
    <property type="gene ID" value="NC8G0217600"/>
</dbReference>
<dbReference type="InterPro" id="IPR036236">
    <property type="entry name" value="Znf_C2H2_sf"/>
</dbReference>
<dbReference type="InterPro" id="IPR044246">
    <property type="entry name" value="ZFP3-like"/>
</dbReference>
<gene>
    <name evidence="9" type="ORF">NYM_LOCUS25684</name>
</gene>
<evidence type="ECO:0000256" key="3">
    <source>
        <dbReference type="ARBA" id="ARBA00022771"/>
    </source>
</evidence>
<evidence type="ECO:0000256" key="2">
    <source>
        <dbReference type="ARBA" id="ARBA00022723"/>
    </source>
</evidence>
<evidence type="ECO:0000256" key="4">
    <source>
        <dbReference type="ARBA" id="ARBA00022833"/>
    </source>
</evidence>
<dbReference type="PROSITE" id="PS50157">
    <property type="entry name" value="ZINC_FINGER_C2H2_2"/>
    <property type="match status" value="1"/>
</dbReference>
<feature type="region of interest" description="Disordered" evidence="7">
    <location>
        <begin position="94"/>
        <end position="115"/>
    </location>
</feature>
<dbReference type="GO" id="GO:0009788">
    <property type="term" value="P:negative regulation of abscisic acid-activated signaling pathway"/>
    <property type="evidence" value="ECO:0007669"/>
    <property type="project" value="InterPro"/>
</dbReference>
<dbReference type="OrthoDB" id="1933825at2759"/>
<evidence type="ECO:0000313" key="9">
    <source>
        <dbReference type="EMBL" id="VVW66491.1"/>
    </source>
</evidence>
<evidence type="ECO:0000256" key="6">
    <source>
        <dbReference type="PROSITE-ProRule" id="PRU00042"/>
    </source>
</evidence>
<dbReference type="GO" id="GO:0008270">
    <property type="term" value="F:zinc ion binding"/>
    <property type="evidence" value="ECO:0007669"/>
    <property type="project" value="UniProtKB-KW"/>
</dbReference>
<protein>
    <recommendedName>
        <fullName evidence="8">C2H2-type domain-containing protein</fullName>
    </recommendedName>
</protein>
<evidence type="ECO:0000256" key="1">
    <source>
        <dbReference type="ARBA" id="ARBA00004123"/>
    </source>
</evidence>
<accession>A0A5K1FPF9</accession>
<evidence type="ECO:0000256" key="7">
    <source>
        <dbReference type="SAM" id="MobiDB-lite"/>
    </source>
</evidence>
<keyword evidence="4" id="KW-0862">Zinc</keyword>
<keyword evidence="2" id="KW-0479">Metal-binding</keyword>
<dbReference type="PROSITE" id="PS00028">
    <property type="entry name" value="ZINC_FINGER_C2H2_1"/>
    <property type="match status" value="1"/>
</dbReference>
<dbReference type="AlphaFoldDB" id="A0A5K1FPF9"/>
<keyword evidence="5" id="KW-0539">Nucleus</keyword>
<dbReference type="Gene3D" id="3.30.160.60">
    <property type="entry name" value="Classic Zinc Finger"/>
    <property type="match status" value="1"/>
</dbReference>